<dbReference type="GO" id="GO:0072344">
    <property type="term" value="P:rescue of stalled ribosome"/>
    <property type="evidence" value="ECO:0007669"/>
    <property type="project" value="UniProtKB-UniRule"/>
</dbReference>
<dbReference type="GO" id="GO:1990116">
    <property type="term" value="P:ribosome-associated ubiquitin-dependent protein catabolic process"/>
    <property type="evidence" value="ECO:0007669"/>
    <property type="project" value="UniProtKB-UniRule"/>
</dbReference>
<dbReference type="PANTHER" id="PTHR12389">
    <property type="entry name" value="ZINC FINGER PROTEIN 294"/>
    <property type="match status" value="1"/>
</dbReference>
<dbReference type="SUPFAM" id="SSF48371">
    <property type="entry name" value="ARM repeat"/>
    <property type="match status" value="1"/>
</dbReference>
<dbReference type="SMART" id="SM00744">
    <property type="entry name" value="RINGv"/>
    <property type="match status" value="1"/>
</dbReference>
<dbReference type="InterPro" id="IPR016024">
    <property type="entry name" value="ARM-type_fold"/>
</dbReference>
<sequence>MSGKNRQRTKGNIKPSSSQKSTQLLVDSGILNIGAFSFSSSLAAATTAATSKNETFDELSIDPEIRAVFNQLSKRDSTTKQKALQKFHDLCSDELLADKIKFALPFWPRYFLKLARDNDKQVRECVQIAQEALVEVVGKDLIKILKAIAGVWFVAMHDPHPPVATSAADAFRKAFPADKKTKAILFALSEILDYIRETLLVDAQKNFNDNTTEAKENNKFRHEMLTVSSLMAYASLLESTSPSEHKKHIGKHRAIVEDSRFWKLAKEKSPKIQFAWFNVVRTFCENLQELALELAPKIVPTVFLSIDLDDPTVLPAVWMCAVVIVKNIKNCWDYMNMQKAGLLTKMKNLAKVGCYGCATAIMPFFIVILGKLPLEHFGNQRAALEEVCSSILESFTLRKIQLSPLEFGAMVSAFVDVIHISMATNHTDSDFCLELERKLFSVIEESILHKPSFFANSPLSHCIAEKLELWYKNPQKFGTVSEEFQNSVQKLTSRVITANISACDSGLTSVYVIERLADFLCTLHSPEKYKGGKICGKVRFKTSSSSGENFKFQEVGSHAYDGALDKIVSEIAKLCISLPPEGSYGNLVRFLGLILRDFSSESLFQSIYSELNGKEEFLRKFCVPALMENHSDGELLFLNVLFDLSEDQRLKLLEDWTKTESSSTILLLVKTILDSNHSDPSVETWLSSNSISELLVKVATNLIQGNQELGLLDEEKWDLIGNIMAPPERLGYQIKTTTQVTILKEFGNFISEGPDPRPHFQDALKSLACVLETKTPYWSSLPSADAFLLDLLRLVCNPRTSIDSLVKSQLLSIWSLSLEKGQTVRCENAIKVVQEIVMSSQYTVGELNEIIADYDFIINSVVSVLVVDGDRSNRCFLKRAEDLFKLILPQKFLSSSSENTDCWALRLAIQGELTIWNDLTSNMSLIQVQESYVNLSLLRKYAKLDPKEPSPPSREELMKTPYLHLDDSDSGTEEVLIESVIYDVEGFEYVVQNAMVGHAFLELVSKQILTLSEFEQDKWLSKQSLRDSLMEEVKEILKCSEEHQQKRIISFALTDARRNGLLSALALENLLKTLMNETNFDKDMLSEEIRRSVEFIELNQKGDLNTYEILVSGLAKKYAKDVFFQCCGSIVESGIEKSVGYFILLTKALSEVGAGQIFVSEEPGLVESLTVIFDSINANIGKEGLSLLNVDLTSAHNDKLCAVIAYVRFFSVVITKAPYTLSMPSWNSMLQRLLDWMKKLKATFMKAFSRKEFDKLSIGTLSFGGAVMMLLGDTCQLIEKLNLNPDLLKRVPDSMLKNWNELFAEAICSPAWTFILDLLRQNEMLDSKKLDIFVNIVTKHVSSFPVEQMTDKKLNELSNLKSHWLGVLKKILPFIRSRKRGSQVISYILAKKVIRQIVILDENSKGDSEETKAVSLTNSLCDILKDLANQIKDSFGSSRPGYLKINDEDVHTLLCFLLTWNLILRQCAYARTELRNQYANFLHDSGLLKLSLDILVYLLPSGILQEKEVDGVKVAAFVVDELELSTCEPYSLQKVHHGACRAFALTLQHLPALSRQWYSLTDKHTAKFVEDFASHYVSPMFCSQEMKVVQEANTTFTNMTIRVRPSVREVVASYVVEDASMELLIQLPPHHPLGQISVKATRKVGIPLEQWRYWMLQLTAFLMNQNGSIYNGLLLWKGNVDKRFEGLEECSICYCILHGSAYHLPKLQCKICKKKFHSACLYKWFNTSNNSTCPLCRNPF</sequence>
<evidence type="ECO:0000256" key="10">
    <source>
        <dbReference type="ARBA" id="ARBA00022737"/>
    </source>
</evidence>
<keyword evidence="8 16" id="KW-0808">Transferase</keyword>
<dbReference type="CDD" id="cd16491">
    <property type="entry name" value="RING-CH-C4HC3_LTN1"/>
    <property type="match status" value="1"/>
</dbReference>
<dbReference type="SUPFAM" id="SSF57850">
    <property type="entry name" value="RING/U-box"/>
    <property type="match status" value="1"/>
</dbReference>
<keyword evidence="18" id="KW-0472">Membrane</keyword>
<evidence type="ECO:0000256" key="8">
    <source>
        <dbReference type="ARBA" id="ARBA00022679"/>
    </source>
</evidence>
<dbReference type="PROSITE" id="PS50089">
    <property type="entry name" value="ZF_RING_2"/>
    <property type="match status" value="1"/>
</dbReference>
<keyword evidence="11 15" id="KW-0863">Zinc-finger</keyword>
<keyword evidence="18" id="KW-0812">Transmembrane</keyword>
<evidence type="ECO:0000256" key="16">
    <source>
        <dbReference type="RuleBase" id="RU367090"/>
    </source>
</evidence>
<dbReference type="InterPro" id="IPR011016">
    <property type="entry name" value="Znf_RING-CH"/>
</dbReference>
<dbReference type="GO" id="GO:0061630">
    <property type="term" value="F:ubiquitin protein ligase activity"/>
    <property type="evidence" value="ECO:0007669"/>
    <property type="project" value="UniProtKB-UniRule"/>
</dbReference>
<dbReference type="InterPro" id="IPR039795">
    <property type="entry name" value="LTN1/Rkr1"/>
</dbReference>
<comment type="function">
    <text evidence="16">E3 ubiquitin-protein ligase. Component of the ribosome quality control complex (RQC), a ribosome-associated complex that mediates ubiquitination and extraction of incompletely synthesized nascent chains for proteasomal degradation.</text>
</comment>
<keyword evidence="18" id="KW-1133">Transmembrane helix</keyword>
<feature type="region of interest" description="Disordered" evidence="17">
    <location>
        <begin position="1"/>
        <end position="20"/>
    </location>
</feature>
<evidence type="ECO:0000256" key="13">
    <source>
        <dbReference type="ARBA" id="ARBA00022833"/>
    </source>
</evidence>
<keyword evidence="13 16" id="KW-0862">Zinc</keyword>
<evidence type="ECO:0000256" key="4">
    <source>
        <dbReference type="ARBA" id="ARBA00007997"/>
    </source>
</evidence>
<dbReference type="GO" id="GO:0008270">
    <property type="term" value="F:zinc ion binding"/>
    <property type="evidence" value="ECO:0007669"/>
    <property type="project" value="UniProtKB-KW"/>
</dbReference>
<name>A0AA88HS52_ARTSF</name>
<feature type="transmembrane region" description="Helical" evidence="18">
    <location>
        <begin position="352"/>
        <end position="372"/>
    </location>
</feature>
<comment type="subunit">
    <text evidence="16">Component of the ribosome quality control complex (RQC).</text>
</comment>
<evidence type="ECO:0000256" key="15">
    <source>
        <dbReference type="PROSITE-ProRule" id="PRU00175"/>
    </source>
</evidence>
<evidence type="ECO:0000256" key="5">
    <source>
        <dbReference type="ARBA" id="ARBA00012483"/>
    </source>
</evidence>
<feature type="compositionally biased region" description="Basic residues" evidence="17">
    <location>
        <begin position="1"/>
        <end position="11"/>
    </location>
</feature>
<evidence type="ECO:0000313" key="20">
    <source>
        <dbReference type="EMBL" id="KAK2715234.1"/>
    </source>
</evidence>
<proteinExistence type="inferred from homology"/>
<evidence type="ECO:0000256" key="11">
    <source>
        <dbReference type="ARBA" id="ARBA00022771"/>
    </source>
</evidence>
<keyword evidence="12 16" id="KW-0833">Ubl conjugation pathway</keyword>
<dbReference type="FunFam" id="3.30.40.10:FF:000038">
    <property type="entry name" value="E3 ubiquitin-protein ligase listerin"/>
    <property type="match status" value="1"/>
</dbReference>
<dbReference type="EMBL" id="JAVRJZ010000012">
    <property type="protein sequence ID" value="KAK2715234.1"/>
    <property type="molecule type" value="Genomic_DNA"/>
</dbReference>
<evidence type="ECO:0000256" key="2">
    <source>
        <dbReference type="ARBA" id="ARBA00004514"/>
    </source>
</evidence>
<dbReference type="InterPro" id="IPR011989">
    <property type="entry name" value="ARM-like"/>
</dbReference>
<gene>
    <name evidence="20" type="ORF">QYM36_010023</name>
</gene>
<accession>A0AA88HS52</accession>
<evidence type="ECO:0000256" key="1">
    <source>
        <dbReference type="ARBA" id="ARBA00000900"/>
    </source>
</evidence>
<dbReference type="InterPro" id="IPR054477">
    <property type="entry name" value="LTN1_E3_ligase_6th"/>
</dbReference>
<evidence type="ECO:0000256" key="6">
    <source>
        <dbReference type="ARBA" id="ARBA00017157"/>
    </source>
</evidence>
<dbReference type="InterPro" id="IPR013083">
    <property type="entry name" value="Znf_RING/FYVE/PHD"/>
</dbReference>
<keyword evidence="21" id="KW-1185">Reference proteome</keyword>
<evidence type="ECO:0000256" key="18">
    <source>
        <dbReference type="SAM" id="Phobius"/>
    </source>
</evidence>
<comment type="caution">
    <text evidence="20">The sequence shown here is derived from an EMBL/GenBank/DDBJ whole genome shotgun (WGS) entry which is preliminary data.</text>
</comment>
<dbReference type="GO" id="GO:0043023">
    <property type="term" value="F:ribosomal large subunit binding"/>
    <property type="evidence" value="ECO:0007669"/>
    <property type="project" value="TreeGrafter"/>
</dbReference>
<evidence type="ECO:0000256" key="17">
    <source>
        <dbReference type="SAM" id="MobiDB-lite"/>
    </source>
</evidence>
<evidence type="ECO:0000256" key="7">
    <source>
        <dbReference type="ARBA" id="ARBA00022490"/>
    </source>
</evidence>
<dbReference type="InterPro" id="IPR054478">
    <property type="entry name" value="LTN1_UBC"/>
</dbReference>
<dbReference type="Gene3D" id="1.25.10.10">
    <property type="entry name" value="Leucine-rich Repeat Variant"/>
    <property type="match status" value="1"/>
</dbReference>
<dbReference type="Pfam" id="PF23009">
    <property type="entry name" value="UBC_like"/>
    <property type="match status" value="1"/>
</dbReference>
<dbReference type="Pfam" id="PF22958">
    <property type="entry name" value="Ltn1_1st"/>
    <property type="match status" value="1"/>
</dbReference>
<dbReference type="Proteomes" id="UP001187531">
    <property type="component" value="Unassembled WGS sequence"/>
</dbReference>
<keyword evidence="10" id="KW-0677">Repeat</keyword>
<dbReference type="InterPro" id="IPR001841">
    <property type="entry name" value="Znf_RING"/>
</dbReference>
<dbReference type="EC" id="2.3.2.27" evidence="5 16"/>
<evidence type="ECO:0000259" key="19">
    <source>
        <dbReference type="PROSITE" id="PS50089"/>
    </source>
</evidence>
<keyword evidence="9 16" id="KW-0479">Metal-binding</keyword>
<evidence type="ECO:0000313" key="21">
    <source>
        <dbReference type="Proteomes" id="UP001187531"/>
    </source>
</evidence>
<comment type="similarity">
    <text evidence="4 16">Belongs to the LTN1 family.</text>
</comment>
<dbReference type="Gene3D" id="3.30.40.10">
    <property type="entry name" value="Zinc/RING finger domain, C3HC4 (zinc finger)"/>
    <property type="match status" value="1"/>
</dbReference>
<dbReference type="Pfam" id="PF22999">
    <property type="entry name" value="LTN1_E3_ligase_6th"/>
    <property type="match status" value="1"/>
</dbReference>
<protein>
    <recommendedName>
        <fullName evidence="6 16">E3 ubiquitin-protein ligase listerin</fullName>
        <ecNumber evidence="5 16">2.3.2.27</ecNumber>
    </recommendedName>
    <alternativeName>
        <fullName evidence="14 16">RING-type E3 ubiquitin transferase listerin</fullName>
    </alternativeName>
</protein>
<comment type="subcellular location">
    <subcellularLocation>
        <location evidence="2">Cytoplasm</location>
        <location evidence="2">Cytosol</location>
    </subcellularLocation>
</comment>
<evidence type="ECO:0000256" key="12">
    <source>
        <dbReference type="ARBA" id="ARBA00022786"/>
    </source>
</evidence>
<evidence type="ECO:0000256" key="14">
    <source>
        <dbReference type="ARBA" id="ARBA00032366"/>
    </source>
</evidence>
<dbReference type="GO" id="GO:0005829">
    <property type="term" value="C:cytosol"/>
    <property type="evidence" value="ECO:0007669"/>
    <property type="project" value="UniProtKB-SubCell"/>
</dbReference>
<dbReference type="PANTHER" id="PTHR12389:SF0">
    <property type="entry name" value="E3 UBIQUITIN-PROTEIN LIGASE LISTERIN"/>
    <property type="match status" value="1"/>
</dbReference>
<reference evidence="20" key="1">
    <citation type="submission" date="2023-07" db="EMBL/GenBank/DDBJ databases">
        <title>Chromosome-level genome assembly of Artemia franciscana.</title>
        <authorList>
            <person name="Jo E."/>
        </authorList>
    </citation>
    <scope>NUCLEOTIDE SEQUENCE</scope>
    <source>
        <tissue evidence="20">Whole body</tissue>
    </source>
</reference>
<dbReference type="GO" id="GO:1990112">
    <property type="term" value="C:RQC complex"/>
    <property type="evidence" value="ECO:0007669"/>
    <property type="project" value="UniProtKB-UniRule"/>
</dbReference>
<evidence type="ECO:0000256" key="9">
    <source>
        <dbReference type="ARBA" id="ARBA00022723"/>
    </source>
</evidence>
<dbReference type="InterPro" id="IPR039804">
    <property type="entry name" value="RING-CH-C4HC3_LTN1"/>
</dbReference>
<organism evidence="20 21">
    <name type="scientific">Artemia franciscana</name>
    <name type="common">Brine shrimp</name>
    <name type="synonym">Artemia sanfranciscana</name>
    <dbReference type="NCBI Taxonomy" id="6661"/>
    <lineage>
        <taxon>Eukaryota</taxon>
        <taxon>Metazoa</taxon>
        <taxon>Ecdysozoa</taxon>
        <taxon>Arthropoda</taxon>
        <taxon>Crustacea</taxon>
        <taxon>Branchiopoda</taxon>
        <taxon>Anostraca</taxon>
        <taxon>Artemiidae</taxon>
        <taxon>Artemia</taxon>
    </lineage>
</organism>
<evidence type="ECO:0000256" key="3">
    <source>
        <dbReference type="ARBA" id="ARBA00004906"/>
    </source>
</evidence>
<keyword evidence="7" id="KW-0963">Cytoplasm</keyword>
<dbReference type="InterPro" id="IPR054476">
    <property type="entry name" value="Ltn1_N"/>
</dbReference>
<feature type="domain" description="RING-type" evidence="19">
    <location>
        <begin position="1690"/>
        <end position="1737"/>
    </location>
</feature>
<comment type="catalytic activity">
    <reaction evidence="1 16">
        <text>S-ubiquitinyl-[E2 ubiquitin-conjugating enzyme]-L-cysteine + [acceptor protein]-L-lysine = [E2 ubiquitin-conjugating enzyme]-L-cysteine + N(6)-ubiquitinyl-[acceptor protein]-L-lysine.</text>
        <dbReference type="EC" id="2.3.2.27"/>
    </reaction>
</comment>
<comment type="pathway">
    <text evidence="3 16">Protein modification; protein ubiquitination.</text>
</comment>